<keyword evidence="3" id="KW-1185">Reference proteome</keyword>
<evidence type="ECO:0000256" key="1">
    <source>
        <dbReference type="SAM" id="Phobius"/>
    </source>
</evidence>
<name>A0ABW7N5B5_9BACT</name>
<keyword evidence="1" id="KW-1133">Transmembrane helix</keyword>
<sequence>MKLIARIILIILFTYLLSFVLQWWIIIAISFLVGFALYGNGFNVFISGFLGGGLLWLSYAWYLDIKTSAILSEKIVELFPFNDNIFLIIGAGVVGGLCAGLGALTGNSFRLMFVKRKTKSFYS</sequence>
<organism evidence="2 3">
    <name type="scientific">Marinoscillum luteum</name>
    <dbReference type="NCBI Taxonomy" id="861051"/>
    <lineage>
        <taxon>Bacteria</taxon>
        <taxon>Pseudomonadati</taxon>
        <taxon>Bacteroidota</taxon>
        <taxon>Cytophagia</taxon>
        <taxon>Cytophagales</taxon>
        <taxon>Reichenbachiellaceae</taxon>
        <taxon>Marinoscillum</taxon>
    </lineage>
</organism>
<evidence type="ECO:0000313" key="3">
    <source>
        <dbReference type="Proteomes" id="UP001610063"/>
    </source>
</evidence>
<feature type="transmembrane region" description="Helical" evidence="1">
    <location>
        <begin position="84"/>
        <end position="104"/>
    </location>
</feature>
<gene>
    <name evidence="2" type="ORF">ACHKAR_04930</name>
</gene>
<feature type="transmembrane region" description="Helical" evidence="1">
    <location>
        <begin position="7"/>
        <end position="38"/>
    </location>
</feature>
<keyword evidence="1" id="KW-0812">Transmembrane</keyword>
<comment type="caution">
    <text evidence="2">The sequence shown here is derived from an EMBL/GenBank/DDBJ whole genome shotgun (WGS) entry which is preliminary data.</text>
</comment>
<feature type="transmembrane region" description="Helical" evidence="1">
    <location>
        <begin position="44"/>
        <end position="63"/>
    </location>
</feature>
<protein>
    <submittedName>
        <fullName evidence="2">Uncharacterized protein</fullName>
    </submittedName>
</protein>
<keyword evidence="1" id="KW-0472">Membrane</keyword>
<evidence type="ECO:0000313" key="2">
    <source>
        <dbReference type="EMBL" id="MFH6982769.1"/>
    </source>
</evidence>
<accession>A0ABW7N5B5</accession>
<dbReference type="EMBL" id="JBIPKE010000013">
    <property type="protein sequence ID" value="MFH6982769.1"/>
    <property type="molecule type" value="Genomic_DNA"/>
</dbReference>
<dbReference type="RefSeq" id="WP_159580973.1">
    <property type="nucleotide sequence ID" value="NZ_JBIPKE010000013.1"/>
</dbReference>
<proteinExistence type="predicted"/>
<reference evidence="2 3" key="1">
    <citation type="journal article" date="2013" name="Int. J. Syst. Evol. Microbiol.">
        <title>Marinoscillum luteum sp. nov., isolated from marine sediment.</title>
        <authorList>
            <person name="Cha I.T."/>
            <person name="Park S.J."/>
            <person name="Kim S.J."/>
            <person name="Kim J.G."/>
            <person name="Jung M.Y."/>
            <person name="Shin K.S."/>
            <person name="Kwon K.K."/>
            <person name="Yang S.H."/>
            <person name="Seo Y.S."/>
            <person name="Rhee S.K."/>
        </authorList>
    </citation>
    <scope>NUCLEOTIDE SEQUENCE [LARGE SCALE GENOMIC DNA]</scope>
    <source>
        <strain evidence="2 3">KCTC 23939</strain>
    </source>
</reference>
<dbReference type="Proteomes" id="UP001610063">
    <property type="component" value="Unassembled WGS sequence"/>
</dbReference>